<name>A0ACC2ZU27_9EURO</name>
<dbReference type="EMBL" id="JAPDRQ010000284">
    <property type="protein sequence ID" value="KAJ9651077.1"/>
    <property type="molecule type" value="Genomic_DNA"/>
</dbReference>
<organism evidence="1 2">
    <name type="scientific">Neophaeococcomyces mojaviensis</name>
    <dbReference type="NCBI Taxonomy" id="3383035"/>
    <lineage>
        <taxon>Eukaryota</taxon>
        <taxon>Fungi</taxon>
        <taxon>Dikarya</taxon>
        <taxon>Ascomycota</taxon>
        <taxon>Pezizomycotina</taxon>
        <taxon>Eurotiomycetes</taxon>
        <taxon>Chaetothyriomycetidae</taxon>
        <taxon>Chaetothyriales</taxon>
        <taxon>Chaetothyriales incertae sedis</taxon>
        <taxon>Neophaeococcomyces</taxon>
    </lineage>
</organism>
<gene>
    <name evidence="1" type="ORF">H2198_009631</name>
</gene>
<dbReference type="Proteomes" id="UP001172386">
    <property type="component" value="Unassembled WGS sequence"/>
</dbReference>
<accession>A0ACC2ZU27</accession>
<protein>
    <submittedName>
        <fullName evidence="1">Uncharacterized protein</fullName>
    </submittedName>
</protein>
<evidence type="ECO:0000313" key="1">
    <source>
        <dbReference type="EMBL" id="KAJ9651077.1"/>
    </source>
</evidence>
<evidence type="ECO:0000313" key="2">
    <source>
        <dbReference type="Proteomes" id="UP001172386"/>
    </source>
</evidence>
<reference evidence="1" key="1">
    <citation type="submission" date="2022-10" db="EMBL/GenBank/DDBJ databases">
        <title>Culturing micro-colonial fungi from biological soil crusts in the Mojave desert and describing Neophaeococcomyces mojavensis, and introducing the new genera and species Taxawa tesnikishii.</title>
        <authorList>
            <person name="Kurbessoian T."/>
            <person name="Stajich J.E."/>
        </authorList>
    </citation>
    <scope>NUCLEOTIDE SEQUENCE</scope>
    <source>
        <strain evidence="1">JES_112</strain>
    </source>
</reference>
<proteinExistence type="predicted"/>
<sequence length="320" mass="35561">MSAPTDQFAGLSLREMAPSIDEVRRRATELQDILSTYDETNLPSEFQLSKVDNIARPPDDRPPSDQWVDVTTLYGTLLTLGCWDDDWWKLLPRLANPKRRATAFIEKLRRRFTQCFDDYEHFLDSPRSADELKNGIADVAHRICNVFRAIHEDQNTFRIEEAETREADTLRVALEALQRICSFTQPITPTTSAGGPARRTRGRASSTGTANLSLFSAIVRSPADGEGALLLGALEQFTGAALREHKDLLVIISGRLDKPGNAPTEFIERFDALQEKANDESAISKLKAGPSGRKRGLEADPRLGAPFEATPKRGKRTGGR</sequence>
<comment type="caution">
    <text evidence="1">The sequence shown here is derived from an EMBL/GenBank/DDBJ whole genome shotgun (WGS) entry which is preliminary data.</text>
</comment>
<keyword evidence="2" id="KW-1185">Reference proteome</keyword>